<gene>
    <name evidence="6" type="ORF">JOE66_002299</name>
</gene>
<evidence type="ECO:0000259" key="5">
    <source>
        <dbReference type="PROSITE" id="PS00624"/>
    </source>
</evidence>
<dbReference type="InterPro" id="IPR012132">
    <property type="entry name" value="GMC_OxRdtase"/>
</dbReference>
<sequence length="536" mass="56900">MSMASEEFDYIVVGAGVAGSVLASRLSEHADRSVLLLEAGQENPFDIGRSQGAFFLTWGDTDKNWAYQTVPQPGLAGRVVDEPRGRAVGGSNVLNIGAWLRGRPEDYDAWEQAGATGWNAEAAREAYLAIEATDRGPAALRGTEGPVQLNDIATPTPLSDVLLDAFVEGGFGPRGDTNGAIADVADRYQTVFVDGVRHTVADAYLTAEVRQRENFTIRVGAYASRVIIEDGRAVGVEVQTADGVQVFRARREIVLAGGSYNTPQLLMLSGVGPRAHLETVGIPVVVDLPGVGSGLRDHIYPHVYTLAAAGVEGSVPMDLSDAAVQTWLTSHEGPAAYFPENGVGWVTKAGSSAPDYELLFSYNTDASKFPAEQGAEQRSGVTVGSVLLQPQSTGTVRLASADPVDKPVIDPGFLSVESDLTDLVEAVRLTQRYLSTPSLRPWVEQMYPAESATDAEIAEHVRQDSGTTFHPVGTAKMGPDTDPMAVTDAALRVRGVQGLRVADASVMPQIIRGHTVAPAAFIGYRAADLIVMGEAE</sequence>
<keyword evidence="3" id="KW-0285">Flavoprotein</keyword>
<evidence type="ECO:0000256" key="1">
    <source>
        <dbReference type="ARBA" id="ARBA00001974"/>
    </source>
</evidence>
<dbReference type="Pfam" id="PF00732">
    <property type="entry name" value="GMC_oxred_N"/>
    <property type="match status" value="1"/>
</dbReference>
<dbReference type="InterPro" id="IPR036188">
    <property type="entry name" value="FAD/NAD-bd_sf"/>
</dbReference>
<evidence type="ECO:0000256" key="2">
    <source>
        <dbReference type="ARBA" id="ARBA00010790"/>
    </source>
</evidence>
<name>A0ABS2L6E5_9MICO</name>
<dbReference type="Pfam" id="PF05199">
    <property type="entry name" value="GMC_oxred_C"/>
    <property type="match status" value="1"/>
</dbReference>
<evidence type="ECO:0000313" key="6">
    <source>
        <dbReference type="EMBL" id="MBM7472665.1"/>
    </source>
</evidence>
<dbReference type="Gene3D" id="3.30.560.10">
    <property type="entry name" value="Glucose Oxidase, domain 3"/>
    <property type="match status" value="1"/>
</dbReference>
<dbReference type="SUPFAM" id="SSF54373">
    <property type="entry name" value="FAD-linked reductases, C-terminal domain"/>
    <property type="match status" value="1"/>
</dbReference>
<evidence type="ECO:0000256" key="3">
    <source>
        <dbReference type="ARBA" id="ARBA00022630"/>
    </source>
</evidence>
<comment type="cofactor">
    <cofactor evidence="1">
        <name>FAD</name>
        <dbReference type="ChEBI" id="CHEBI:57692"/>
    </cofactor>
</comment>
<dbReference type="PANTHER" id="PTHR11552">
    <property type="entry name" value="GLUCOSE-METHANOL-CHOLINE GMC OXIDOREDUCTASE"/>
    <property type="match status" value="1"/>
</dbReference>
<organism evidence="6 7">
    <name type="scientific">Subtercola frigoramans</name>
    <dbReference type="NCBI Taxonomy" id="120298"/>
    <lineage>
        <taxon>Bacteria</taxon>
        <taxon>Bacillati</taxon>
        <taxon>Actinomycetota</taxon>
        <taxon>Actinomycetes</taxon>
        <taxon>Micrococcales</taxon>
        <taxon>Microbacteriaceae</taxon>
        <taxon>Subtercola</taxon>
    </lineage>
</organism>
<dbReference type="InterPro" id="IPR007867">
    <property type="entry name" value="GMC_OxRtase_C"/>
</dbReference>
<dbReference type="PANTHER" id="PTHR11552:SF147">
    <property type="entry name" value="CHOLINE DEHYDROGENASE, MITOCHONDRIAL"/>
    <property type="match status" value="1"/>
</dbReference>
<dbReference type="RefSeq" id="WP_205109578.1">
    <property type="nucleotide sequence ID" value="NZ_BAAAHT010000002.1"/>
</dbReference>
<proteinExistence type="inferred from homology"/>
<dbReference type="InterPro" id="IPR000172">
    <property type="entry name" value="GMC_OxRdtase_N"/>
</dbReference>
<dbReference type="PIRSF" id="PIRSF000137">
    <property type="entry name" value="Alcohol_oxidase"/>
    <property type="match status" value="1"/>
</dbReference>
<dbReference type="PROSITE" id="PS00624">
    <property type="entry name" value="GMC_OXRED_2"/>
    <property type="match status" value="1"/>
</dbReference>
<dbReference type="Gene3D" id="3.50.50.60">
    <property type="entry name" value="FAD/NAD(P)-binding domain"/>
    <property type="match status" value="1"/>
</dbReference>
<keyword evidence="4" id="KW-0274">FAD</keyword>
<protein>
    <submittedName>
        <fullName evidence="6">Choline dehydrogenase-like flavoprotein</fullName>
    </submittedName>
</protein>
<dbReference type="SUPFAM" id="SSF51905">
    <property type="entry name" value="FAD/NAD(P)-binding domain"/>
    <property type="match status" value="1"/>
</dbReference>
<comment type="caution">
    <text evidence="6">The sequence shown here is derived from an EMBL/GenBank/DDBJ whole genome shotgun (WGS) entry which is preliminary data.</text>
</comment>
<evidence type="ECO:0000313" key="7">
    <source>
        <dbReference type="Proteomes" id="UP000776164"/>
    </source>
</evidence>
<evidence type="ECO:0000256" key="4">
    <source>
        <dbReference type="ARBA" id="ARBA00022827"/>
    </source>
</evidence>
<dbReference type="Proteomes" id="UP000776164">
    <property type="component" value="Unassembled WGS sequence"/>
</dbReference>
<accession>A0ABS2L6E5</accession>
<feature type="domain" description="Glucose-methanol-choline oxidoreductase N-terminal" evidence="5">
    <location>
        <begin position="258"/>
        <end position="272"/>
    </location>
</feature>
<keyword evidence="7" id="KW-1185">Reference proteome</keyword>
<dbReference type="EMBL" id="JAFBBU010000001">
    <property type="protein sequence ID" value="MBM7472665.1"/>
    <property type="molecule type" value="Genomic_DNA"/>
</dbReference>
<comment type="similarity">
    <text evidence="2">Belongs to the GMC oxidoreductase family.</text>
</comment>
<reference evidence="6 7" key="1">
    <citation type="submission" date="2021-01" db="EMBL/GenBank/DDBJ databases">
        <title>Sequencing the genomes of 1000 actinobacteria strains.</title>
        <authorList>
            <person name="Klenk H.-P."/>
        </authorList>
    </citation>
    <scope>NUCLEOTIDE SEQUENCE [LARGE SCALE GENOMIC DNA]</scope>
    <source>
        <strain evidence="6 7">DSM 13057</strain>
    </source>
</reference>